<dbReference type="InterPro" id="IPR002324">
    <property type="entry name" value="Cyt_c_ID"/>
</dbReference>
<name>A0ABW0J8M9_9BURK</name>
<keyword evidence="1" id="KW-0813">Transport</keyword>
<evidence type="ECO:0000256" key="5">
    <source>
        <dbReference type="ARBA" id="ARBA00023004"/>
    </source>
</evidence>
<keyword evidence="10" id="KW-1185">Reference proteome</keyword>
<evidence type="ECO:0000256" key="1">
    <source>
        <dbReference type="ARBA" id="ARBA00022448"/>
    </source>
</evidence>
<accession>A0ABW0J8M9</accession>
<reference evidence="10" key="1">
    <citation type="journal article" date="2019" name="Int. J. Syst. Evol. Microbiol.">
        <title>The Global Catalogue of Microorganisms (GCM) 10K type strain sequencing project: providing services to taxonomists for standard genome sequencing and annotation.</title>
        <authorList>
            <consortium name="The Broad Institute Genomics Platform"/>
            <consortium name="The Broad Institute Genome Sequencing Center for Infectious Disease"/>
            <person name="Wu L."/>
            <person name="Ma J."/>
        </authorList>
    </citation>
    <scope>NUCLEOTIDE SEQUENCE [LARGE SCALE GENOMIC DNA]</scope>
    <source>
        <strain evidence="10">CCUG 56042</strain>
    </source>
</reference>
<evidence type="ECO:0000256" key="3">
    <source>
        <dbReference type="ARBA" id="ARBA00022723"/>
    </source>
</evidence>
<dbReference type="PRINTS" id="PR00606">
    <property type="entry name" value="CYTCHROMECID"/>
</dbReference>
<evidence type="ECO:0000256" key="6">
    <source>
        <dbReference type="PROSITE-ProRule" id="PRU00433"/>
    </source>
</evidence>
<feature type="signal peptide" evidence="7">
    <location>
        <begin position="1"/>
        <end position="27"/>
    </location>
</feature>
<proteinExistence type="predicted"/>
<evidence type="ECO:0000259" key="8">
    <source>
        <dbReference type="PROSITE" id="PS51007"/>
    </source>
</evidence>
<keyword evidence="2 6" id="KW-0349">Heme</keyword>
<dbReference type="Gene3D" id="1.10.760.10">
    <property type="entry name" value="Cytochrome c-like domain"/>
    <property type="match status" value="1"/>
</dbReference>
<dbReference type="RefSeq" id="WP_377711449.1">
    <property type="nucleotide sequence ID" value="NZ_JBHSMP010000013.1"/>
</dbReference>
<feature type="chain" id="PRO_5045614013" evidence="7">
    <location>
        <begin position="28"/>
        <end position="114"/>
    </location>
</feature>
<keyword evidence="3 6" id="KW-0479">Metal-binding</keyword>
<keyword evidence="5 6" id="KW-0408">Iron</keyword>
<gene>
    <name evidence="9" type="ORF">ACFPTO_11330</name>
</gene>
<comment type="caution">
    <text evidence="9">The sequence shown here is derived from an EMBL/GenBank/DDBJ whole genome shotgun (WGS) entry which is preliminary data.</text>
</comment>
<feature type="domain" description="Cytochrome c" evidence="8">
    <location>
        <begin position="26"/>
        <end position="111"/>
    </location>
</feature>
<dbReference type="InterPro" id="IPR036909">
    <property type="entry name" value="Cyt_c-like_dom_sf"/>
</dbReference>
<protein>
    <submittedName>
        <fullName evidence="9">C-type cytochrome</fullName>
    </submittedName>
</protein>
<evidence type="ECO:0000313" key="10">
    <source>
        <dbReference type="Proteomes" id="UP001596103"/>
    </source>
</evidence>
<dbReference type="SUPFAM" id="SSF46626">
    <property type="entry name" value="Cytochrome c"/>
    <property type="match status" value="1"/>
</dbReference>
<dbReference type="EMBL" id="JBHSMP010000013">
    <property type="protein sequence ID" value="MFC5429388.1"/>
    <property type="molecule type" value="Genomic_DNA"/>
</dbReference>
<evidence type="ECO:0000256" key="7">
    <source>
        <dbReference type="SAM" id="SignalP"/>
    </source>
</evidence>
<evidence type="ECO:0000256" key="2">
    <source>
        <dbReference type="ARBA" id="ARBA00022617"/>
    </source>
</evidence>
<dbReference type="Proteomes" id="UP001596103">
    <property type="component" value="Unassembled WGS sequence"/>
</dbReference>
<evidence type="ECO:0000313" key="9">
    <source>
        <dbReference type="EMBL" id="MFC5429388.1"/>
    </source>
</evidence>
<organism evidence="9 10">
    <name type="scientific">Paraburkholderia denitrificans</name>
    <dbReference type="NCBI Taxonomy" id="694025"/>
    <lineage>
        <taxon>Bacteria</taxon>
        <taxon>Pseudomonadati</taxon>
        <taxon>Pseudomonadota</taxon>
        <taxon>Betaproteobacteria</taxon>
        <taxon>Burkholderiales</taxon>
        <taxon>Burkholderiaceae</taxon>
        <taxon>Paraburkholderia</taxon>
    </lineage>
</organism>
<dbReference type="PROSITE" id="PS51007">
    <property type="entry name" value="CYTC"/>
    <property type="match status" value="1"/>
</dbReference>
<dbReference type="Pfam" id="PF00034">
    <property type="entry name" value="Cytochrom_C"/>
    <property type="match status" value="1"/>
</dbReference>
<evidence type="ECO:0000256" key="4">
    <source>
        <dbReference type="ARBA" id="ARBA00022982"/>
    </source>
</evidence>
<keyword evidence="7" id="KW-0732">Signal</keyword>
<sequence length="114" mass="11823">MRGSLRVVFCLVFAAMGVLMASQTAFAAADGQAVARTNACMGCHAVDRKLVGPSFQQIAARYKGDAGAQVRLEKKVRDGGAGVWGAIPMPSHPVMNAADIHTVVGWVLAGAPSK</sequence>
<dbReference type="InterPro" id="IPR009056">
    <property type="entry name" value="Cyt_c-like_dom"/>
</dbReference>
<keyword evidence="4" id="KW-0249">Electron transport</keyword>